<evidence type="ECO:0000313" key="6">
    <source>
        <dbReference type="WBParaSite" id="DME_0000473201-mRNA-1"/>
    </source>
</evidence>
<evidence type="ECO:0000313" key="5">
    <source>
        <dbReference type="Proteomes" id="UP000274756"/>
    </source>
</evidence>
<keyword evidence="5" id="KW-1185">Reference proteome</keyword>
<dbReference type="PROSITE" id="PS51450">
    <property type="entry name" value="LRR"/>
    <property type="match status" value="1"/>
</dbReference>
<dbReference type="InterPro" id="IPR032675">
    <property type="entry name" value="LRR_dom_sf"/>
</dbReference>
<reference evidence="3 5" key="2">
    <citation type="submission" date="2018-11" db="EMBL/GenBank/DDBJ databases">
        <authorList>
            <consortium name="Pathogen Informatics"/>
        </authorList>
    </citation>
    <scope>NUCLEOTIDE SEQUENCE [LARGE SCALE GENOMIC DNA]</scope>
</reference>
<protein>
    <submittedName>
        <fullName evidence="6">Leucine rich repeat protein</fullName>
    </submittedName>
</protein>
<gene>
    <name evidence="3" type="ORF">DME_LOCUS8615</name>
</gene>
<dbReference type="PANTHER" id="PTHR48051:SF1">
    <property type="entry name" value="RAS SUPPRESSOR PROTEIN 1"/>
    <property type="match status" value="1"/>
</dbReference>
<dbReference type="OrthoDB" id="1394818at2759"/>
<dbReference type="GO" id="GO:0005737">
    <property type="term" value="C:cytoplasm"/>
    <property type="evidence" value="ECO:0007669"/>
    <property type="project" value="TreeGrafter"/>
</dbReference>
<sequence>MSELKLKDLKNMLTDNELDLSTQQITTIPVKALSLLPRATCIDFSNNSITKISPEFCQLIHLTKLDFAKNKIIQLPDDFGKLINLTYLDLYKNRIKDLPLSFGNLLNLKWLDLKGNPLESELEKFANECEDEKGYKRTAVRVVQLMQKRAIVQHEMVNNQNEFRKRIFSIIFNYYLSKLLLFELRPKKKKKKKTKEILACLPNVNVTEQLLTSEEEGFILNILV</sequence>
<dbReference type="Pfam" id="PF00560">
    <property type="entry name" value="LRR_1"/>
    <property type="match status" value="1"/>
</dbReference>
<dbReference type="Gene3D" id="3.80.10.10">
    <property type="entry name" value="Ribonuclease Inhibitor"/>
    <property type="match status" value="1"/>
</dbReference>
<name>A0A0N4UBX4_DRAME</name>
<proteinExistence type="predicted"/>
<dbReference type="Proteomes" id="UP000038040">
    <property type="component" value="Unplaced"/>
</dbReference>
<dbReference type="STRING" id="318479.A0A0N4UBX4"/>
<dbReference type="PANTHER" id="PTHR48051">
    <property type="match status" value="1"/>
</dbReference>
<dbReference type="AlphaFoldDB" id="A0A0N4UBX4"/>
<dbReference type="EMBL" id="UYYG01001170">
    <property type="protein sequence ID" value="VDN58642.1"/>
    <property type="molecule type" value="Genomic_DNA"/>
</dbReference>
<evidence type="ECO:0000313" key="3">
    <source>
        <dbReference type="EMBL" id="VDN58642.1"/>
    </source>
</evidence>
<organism evidence="4 6">
    <name type="scientific">Dracunculus medinensis</name>
    <name type="common">Guinea worm</name>
    <dbReference type="NCBI Taxonomy" id="318479"/>
    <lineage>
        <taxon>Eukaryota</taxon>
        <taxon>Metazoa</taxon>
        <taxon>Ecdysozoa</taxon>
        <taxon>Nematoda</taxon>
        <taxon>Chromadorea</taxon>
        <taxon>Rhabditida</taxon>
        <taxon>Spirurina</taxon>
        <taxon>Dracunculoidea</taxon>
        <taxon>Dracunculidae</taxon>
        <taxon>Dracunculus</taxon>
    </lineage>
</organism>
<dbReference type="InterPro" id="IPR050216">
    <property type="entry name" value="LRR_domain-containing"/>
</dbReference>
<evidence type="ECO:0000256" key="2">
    <source>
        <dbReference type="ARBA" id="ARBA00022737"/>
    </source>
</evidence>
<dbReference type="Proteomes" id="UP000274756">
    <property type="component" value="Unassembled WGS sequence"/>
</dbReference>
<dbReference type="SUPFAM" id="SSF52058">
    <property type="entry name" value="L domain-like"/>
    <property type="match status" value="1"/>
</dbReference>
<evidence type="ECO:0000256" key="1">
    <source>
        <dbReference type="ARBA" id="ARBA00022614"/>
    </source>
</evidence>
<dbReference type="SMART" id="SM00369">
    <property type="entry name" value="LRR_TYP"/>
    <property type="match status" value="3"/>
</dbReference>
<keyword evidence="2" id="KW-0677">Repeat</keyword>
<dbReference type="InterPro" id="IPR003591">
    <property type="entry name" value="Leu-rich_rpt_typical-subtyp"/>
</dbReference>
<dbReference type="InterPro" id="IPR001611">
    <property type="entry name" value="Leu-rich_rpt"/>
</dbReference>
<keyword evidence="1" id="KW-0433">Leucine-rich repeat</keyword>
<evidence type="ECO:0000313" key="4">
    <source>
        <dbReference type="Proteomes" id="UP000038040"/>
    </source>
</evidence>
<dbReference type="WBParaSite" id="DME_0000473201-mRNA-1">
    <property type="protein sequence ID" value="DME_0000473201-mRNA-1"/>
    <property type="gene ID" value="DME_0000473201"/>
</dbReference>
<reference evidence="6" key="1">
    <citation type="submission" date="2017-02" db="UniProtKB">
        <authorList>
            <consortium name="WormBaseParasite"/>
        </authorList>
    </citation>
    <scope>IDENTIFICATION</scope>
</reference>
<dbReference type="Pfam" id="PF13855">
    <property type="entry name" value="LRR_8"/>
    <property type="match status" value="1"/>
</dbReference>
<accession>A0A0N4UBX4</accession>